<evidence type="ECO:0000256" key="3">
    <source>
        <dbReference type="ARBA" id="ARBA00023315"/>
    </source>
</evidence>
<organism evidence="7 8">
    <name type="scientific">Leuconostoc suionicum</name>
    <dbReference type="NCBI Taxonomy" id="1511761"/>
    <lineage>
        <taxon>Bacteria</taxon>
        <taxon>Bacillati</taxon>
        <taxon>Bacillota</taxon>
        <taxon>Bacilli</taxon>
        <taxon>Lactobacillales</taxon>
        <taxon>Lactobacillaceae</taxon>
        <taxon>Leuconostoc</taxon>
    </lineage>
</organism>
<dbReference type="GeneID" id="99674867"/>
<feature type="active site" description="Acyl-thioester intermediate" evidence="4 5">
    <location>
        <position position="132"/>
    </location>
</feature>
<feature type="site" description="Important for substrate specificity" evidence="4">
    <location>
        <position position="181"/>
    </location>
</feature>
<comment type="function">
    <text evidence="4">Transfers an acetyl group from acetyl-CoA to L-homoserine, forming acetyl-L-homoserine.</text>
</comment>
<sequence length="305" mass="35487">MSVILNNGLLKRESFVIGRFEILEPTINILLVNLMPNRLQTEKQFTRLLSHLSVNVRVTFAVPSQHKIRHDTDAIMTSYVTLNDIWHKKFDGMIVTGAPVDRMKFEQIDYWDEFRHLLEWRKTHVTESLFACWATYGAGYAERNFPVKALSEKISGVFQASQIFKRHSLLKDLENISMPQSRYFTVPNFGVARRLKVAGDDILGAFILRDEHVNSTYITGHFEYDTETLENEYLRDIAIDPNTIKPKNYFYNNKPTNTWQTYAEKFFVNWGELLVEKMIASKSTILTLNQERNKLGLGTSQCKYL</sequence>
<gene>
    <name evidence="7" type="primary">metA</name>
    <name evidence="4" type="synonym">metAA</name>
    <name evidence="6" type="ORF">LES8486_01530</name>
    <name evidence="7" type="ORF">LES9216_01677</name>
</gene>
<keyword evidence="2 4" id="KW-0808">Transferase</keyword>
<evidence type="ECO:0000313" key="9">
    <source>
        <dbReference type="Proteomes" id="UP000239237"/>
    </source>
</evidence>
<reference evidence="6 9" key="2">
    <citation type="submission" date="2018-02" db="EMBL/GenBank/DDBJ databases">
        <authorList>
            <person name="Rodrigo-Torres L."/>
            <person name="Arahal R. D."/>
            <person name="Lucena T."/>
        </authorList>
    </citation>
    <scope>NUCLEOTIDE SEQUENCE [LARGE SCALE GENOMIC DNA]</scope>
    <source>
        <strain evidence="6 9">CECT 8486</strain>
    </source>
</reference>
<dbReference type="GO" id="GO:0008899">
    <property type="term" value="F:homoserine O-succinyltransferase activity"/>
    <property type="evidence" value="ECO:0007669"/>
    <property type="project" value="UniProtKB-UniRule"/>
</dbReference>
<dbReference type="SUPFAM" id="SSF52317">
    <property type="entry name" value="Class I glutamine amidotransferase-like"/>
    <property type="match status" value="1"/>
</dbReference>
<dbReference type="GO" id="GO:0005737">
    <property type="term" value="C:cytoplasm"/>
    <property type="evidence" value="ECO:0007669"/>
    <property type="project" value="UniProtKB-SubCell"/>
</dbReference>
<dbReference type="InterPro" id="IPR033752">
    <property type="entry name" value="MetA_family"/>
</dbReference>
<dbReference type="InterPro" id="IPR029062">
    <property type="entry name" value="Class_I_gatase-like"/>
</dbReference>
<dbReference type="HAMAP" id="MF_00295">
    <property type="entry name" value="MetA_acyltransf"/>
    <property type="match status" value="1"/>
</dbReference>
<dbReference type="Proteomes" id="UP000237923">
    <property type="component" value="Unassembled WGS sequence"/>
</dbReference>
<dbReference type="KEGG" id="lsu:A6B45_08665"/>
<feature type="active site" evidence="4">
    <location>
        <position position="223"/>
    </location>
</feature>
<keyword evidence="1 4" id="KW-0028">Amino-acid biosynthesis</keyword>
<keyword evidence="4" id="KW-0486">Methionine biosynthesis</keyword>
<dbReference type="UniPathway" id="UPA00051">
    <property type="reaction ID" value="UER00074"/>
</dbReference>
<feature type="site" description="Important for acyl-CoA specificity" evidence="4">
    <location>
        <position position="101"/>
    </location>
</feature>
<dbReference type="EMBL" id="OKQU01000003">
    <property type="protein sequence ID" value="SPE09509.1"/>
    <property type="molecule type" value="Genomic_DNA"/>
</dbReference>
<protein>
    <recommendedName>
        <fullName evidence="4">Homoserine O-acetyltransferase</fullName>
        <shortName evidence="4">HAT</shortName>
        <ecNumber evidence="4">2.3.1.31</ecNumber>
    </recommendedName>
    <alternativeName>
        <fullName evidence="4">Homoserine transacetylase</fullName>
        <shortName evidence="4">HTA</shortName>
    </alternativeName>
</protein>
<comment type="subcellular location">
    <subcellularLocation>
        <location evidence="4">Cytoplasm</location>
    </subcellularLocation>
</comment>
<feature type="binding site" evidence="4">
    <location>
        <position position="153"/>
    </location>
    <ligand>
        <name>substrate</name>
    </ligand>
</feature>
<dbReference type="GO" id="GO:0004414">
    <property type="term" value="F:homoserine O-acetyltransferase activity"/>
    <property type="evidence" value="ECO:0007669"/>
    <property type="project" value="UniProtKB-EC"/>
</dbReference>
<evidence type="ECO:0000313" key="8">
    <source>
        <dbReference type="Proteomes" id="UP000237923"/>
    </source>
</evidence>
<dbReference type="GO" id="GO:0009086">
    <property type="term" value="P:methionine biosynthetic process"/>
    <property type="evidence" value="ECO:0007669"/>
    <property type="project" value="UniProtKB-UniRule"/>
</dbReference>
<dbReference type="PANTHER" id="PTHR20919:SF0">
    <property type="entry name" value="HOMOSERINE O-SUCCINYLTRANSFERASE"/>
    <property type="match status" value="1"/>
</dbReference>
<keyword evidence="4" id="KW-0963">Cytoplasm</keyword>
<evidence type="ECO:0000256" key="2">
    <source>
        <dbReference type="ARBA" id="ARBA00022679"/>
    </source>
</evidence>
<dbReference type="Pfam" id="PF04204">
    <property type="entry name" value="HTS"/>
    <property type="match status" value="1"/>
</dbReference>
<comment type="catalytic activity">
    <reaction evidence="4">
        <text>L-homoserine + acetyl-CoA = O-acetyl-L-homoserine + CoA</text>
        <dbReference type="Rhea" id="RHEA:13701"/>
        <dbReference type="ChEBI" id="CHEBI:57287"/>
        <dbReference type="ChEBI" id="CHEBI:57288"/>
        <dbReference type="ChEBI" id="CHEBI:57476"/>
        <dbReference type="ChEBI" id="CHEBI:57716"/>
        <dbReference type="EC" id="2.3.1.31"/>
    </reaction>
</comment>
<dbReference type="PIRSF" id="PIRSF000450">
    <property type="entry name" value="H_ser_succinyltr"/>
    <property type="match status" value="1"/>
</dbReference>
<dbReference type="EC" id="2.3.1.31" evidence="4"/>
<proteinExistence type="inferred from homology"/>
<dbReference type="RefSeq" id="WP_072614229.1">
    <property type="nucleotide sequence ID" value="NZ_AP017935.1"/>
</dbReference>
<comment type="pathway">
    <text evidence="4">Amino-acid biosynthesis; L-methionine biosynthesis via de novo pathway; O-acetyl-L-homoserine from L-homoserine: step 1/1.</text>
</comment>
<dbReference type="AlphaFoldDB" id="A0A2N9KGC8"/>
<accession>A0A2N9KGC8</accession>
<dbReference type="PANTHER" id="PTHR20919">
    <property type="entry name" value="HOMOSERINE O-SUCCINYLTRANSFERASE"/>
    <property type="match status" value="1"/>
</dbReference>
<feature type="active site" description="Proton acceptor" evidence="4">
    <location>
        <position position="221"/>
    </location>
</feature>
<comment type="caution">
    <text evidence="4">Lacks conserved residue(s) required for the propagation of feature annotation.</text>
</comment>
<dbReference type="Proteomes" id="UP000239237">
    <property type="component" value="Unassembled WGS sequence"/>
</dbReference>
<reference evidence="7 8" key="1">
    <citation type="submission" date="2018-02" db="EMBL/GenBank/DDBJ databases">
        <authorList>
            <person name="Cohen D.B."/>
            <person name="Kent A.D."/>
        </authorList>
    </citation>
    <scope>NUCLEOTIDE SEQUENCE [LARGE SCALE GENOMIC DNA]</scope>
    <source>
        <strain evidence="7 8">CECT 9216</strain>
    </source>
</reference>
<evidence type="ECO:0000313" key="6">
    <source>
        <dbReference type="EMBL" id="SPD94082.1"/>
    </source>
</evidence>
<feature type="binding site" evidence="4">
    <location>
        <position position="235"/>
    </location>
    <ligand>
        <name>substrate</name>
    </ligand>
</feature>
<evidence type="ECO:0000313" key="7">
    <source>
        <dbReference type="EMBL" id="SPE09509.1"/>
    </source>
</evidence>
<dbReference type="Gene3D" id="3.40.50.880">
    <property type="match status" value="1"/>
</dbReference>
<keyword evidence="3 4" id="KW-0012">Acyltransferase</keyword>
<evidence type="ECO:0000256" key="5">
    <source>
        <dbReference type="PIRSR" id="PIRSR000450-1"/>
    </source>
</evidence>
<name>A0A2N9KGC8_9LACO</name>
<comment type="similarity">
    <text evidence="4">Belongs to the MetA family.</text>
</comment>
<feature type="binding site" evidence="4">
    <location>
        <position position="181"/>
    </location>
    <ligand>
        <name>substrate</name>
    </ligand>
</feature>
<dbReference type="CDD" id="cd03131">
    <property type="entry name" value="GATase1_HTS"/>
    <property type="match status" value="1"/>
</dbReference>
<evidence type="ECO:0000256" key="1">
    <source>
        <dbReference type="ARBA" id="ARBA00022605"/>
    </source>
</evidence>
<keyword evidence="9" id="KW-1185">Reference proteome</keyword>
<evidence type="ECO:0000256" key="4">
    <source>
        <dbReference type="HAMAP-Rule" id="MF_00295"/>
    </source>
</evidence>
<dbReference type="EMBL" id="OKQR01000003">
    <property type="protein sequence ID" value="SPD94082.1"/>
    <property type="molecule type" value="Genomic_DNA"/>
</dbReference>